<dbReference type="AlphaFoldDB" id="A0AAE4YAN3"/>
<feature type="transmembrane region" description="Helical" evidence="1">
    <location>
        <begin position="41"/>
        <end position="60"/>
    </location>
</feature>
<evidence type="ECO:0000313" key="2">
    <source>
        <dbReference type="EMBL" id="NBZ89101.1"/>
    </source>
</evidence>
<accession>A0AAE4YAN3</accession>
<feature type="transmembrane region" description="Helical" evidence="1">
    <location>
        <begin position="99"/>
        <end position="117"/>
    </location>
</feature>
<comment type="caution">
    <text evidence="2">The sequence shown here is derived from an EMBL/GenBank/DDBJ whole genome shotgun (WGS) entry which is preliminary data.</text>
</comment>
<keyword evidence="1" id="KW-0472">Membrane</keyword>
<organism evidence="2 3">
    <name type="scientific">Stagnihabitans tardus</name>
    <dbReference type="NCBI Taxonomy" id="2699202"/>
    <lineage>
        <taxon>Bacteria</taxon>
        <taxon>Pseudomonadati</taxon>
        <taxon>Pseudomonadota</taxon>
        <taxon>Alphaproteobacteria</taxon>
        <taxon>Rhodobacterales</taxon>
        <taxon>Paracoccaceae</taxon>
        <taxon>Stagnihabitans</taxon>
    </lineage>
</organism>
<dbReference type="Proteomes" id="UP001193501">
    <property type="component" value="Unassembled WGS sequence"/>
</dbReference>
<dbReference type="RefSeq" id="WP_168775901.1">
    <property type="nucleotide sequence ID" value="NZ_JAABNR010000017.1"/>
</dbReference>
<reference evidence="2" key="1">
    <citation type="submission" date="2020-01" db="EMBL/GenBank/DDBJ databases">
        <authorList>
            <person name="Chen W.-M."/>
        </authorList>
    </citation>
    <scope>NUCLEOTIDE SEQUENCE</scope>
    <source>
        <strain evidence="2">CYK-10</strain>
    </source>
</reference>
<sequence>MRRLPLLLLLLPSPLRAEVCDKEAPDWDGVPVTALSPVLDFWTSLPGLALAAVFLMALLVHRRAMTLLALAAGLLPLVWFYGLDDGANIRTAAIREGCAGPPWLLTLSLLAPALLLFRRS</sequence>
<gene>
    <name evidence="2" type="ORF">GV832_16050</name>
</gene>
<protein>
    <submittedName>
        <fullName evidence="2">Uncharacterized protein</fullName>
    </submittedName>
</protein>
<keyword evidence="1" id="KW-1133">Transmembrane helix</keyword>
<dbReference type="EMBL" id="JAABNR010000017">
    <property type="protein sequence ID" value="NBZ89101.1"/>
    <property type="molecule type" value="Genomic_DNA"/>
</dbReference>
<evidence type="ECO:0000313" key="3">
    <source>
        <dbReference type="Proteomes" id="UP001193501"/>
    </source>
</evidence>
<feature type="transmembrane region" description="Helical" evidence="1">
    <location>
        <begin position="67"/>
        <end position="83"/>
    </location>
</feature>
<proteinExistence type="predicted"/>
<name>A0AAE4YAN3_9RHOB</name>
<keyword evidence="3" id="KW-1185">Reference proteome</keyword>
<keyword evidence="1" id="KW-0812">Transmembrane</keyword>
<evidence type="ECO:0000256" key="1">
    <source>
        <dbReference type="SAM" id="Phobius"/>
    </source>
</evidence>